<dbReference type="SUPFAM" id="SSF55073">
    <property type="entry name" value="Nucleotide cyclase"/>
    <property type="match status" value="1"/>
</dbReference>
<dbReference type="InterPro" id="IPR043128">
    <property type="entry name" value="Rev_trsase/Diguanyl_cyclase"/>
</dbReference>
<gene>
    <name evidence="5" type="ORF">ACFPM4_16020</name>
</gene>
<feature type="domain" description="PAC" evidence="2">
    <location>
        <begin position="272"/>
        <end position="327"/>
    </location>
</feature>
<dbReference type="SMART" id="SM00052">
    <property type="entry name" value="EAL"/>
    <property type="match status" value="1"/>
</dbReference>
<organism evidence="5 6">
    <name type="scientific">Lederbergia graminis</name>
    <dbReference type="NCBI Taxonomy" id="735518"/>
    <lineage>
        <taxon>Bacteria</taxon>
        <taxon>Bacillati</taxon>
        <taxon>Bacillota</taxon>
        <taxon>Bacilli</taxon>
        <taxon>Bacillales</taxon>
        <taxon>Bacillaceae</taxon>
        <taxon>Lederbergia</taxon>
    </lineage>
</organism>
<dbReference type="SUPFAM" id="SSF55785">
    <property type="entry name" value="PYP-like sensor domain (PAS domain)"/>
    <property type="match status" value="1"/>
</dbReference>
<dbReference type="CDD" id="cd00130">
    <property type="entry name" value="PAS"/>
    <property type="match status" value="1"/>
</dbReference>
<dbReference type="InterPro" id="IPR035919">
    <property type="entry name" value="EAL_sf"/>
</dbReference>
<accession>A0ABW0LLS3</accession>
<dbReference type="Pfam" id="PF04264">
    <property type="entry name" value="YceI"/>
    <property type="match status" value="1"/>
</dbReference>
<dbReference type="PANTHER" id="PTHR44757">
    <property type="entry name" value="DIGUANYLATE CYCLASE DGCP"/>
    <property type="match status" value="1"/>
</dbReference>
<evidence type="ECO:0000259" key="3">
    <source>
        <dbReference type="PROSITE" id="PS50883"/>
    </source>
</evidence>
<dbReference type="Gene3D" id="3.30.450.20">
    <property type="entry name" value="PAS domain"/>
    <property type="match status" value="1"/>
</dbReference>
<dbReference type="InterPro" id="IPR007372">
    <property type="entry name" value="Lipid/polyisoprenoid-bd_YceI"/>
</dbReference>
<dbReference type="Pfam" id="PF00990">
    <property type="entry name" value="GGDEF"/>
    <property type="match status" value="1"/>
</dbReference>
<dbReference type="InterPro" id="IPR000014">
    <property type="entry name" value="PAS"/>
</dbReference>
<dbReference type="Proteomes" id="UP001596147">
    <property type="component" value="Unassembled WGS sequence"/>
</dbReference>
<keyword evidence="6" id="KW-1185">Reference proteome</keyword>
<dbReference type="PANTHER" id="PTHR44757:SF2">
    <property type="entry name" value="BIOFILM ARCHITECTURE MAINTENANCE PROTEIN MBAA"/>
    <property type="match status" value="1"/>
</dbReference>
<dbReference type="CDD" id="cd01948">
    <property type="entry name" value="EAL"/>
    <property type="match status" value="1"/>
</dbReference>
<dbReference type="SUPFAM" id="SSF101874">
    <property type="entry name" value="YceI-like"/>
    <property type="match status" value="1"/>
</dbReference>
<evidence type="ECO:0000313" key="6">
    <source>
        <dbReference type="Proteomes" id="UP001596147"/>
    </source>
</evidence>
<dbReference type="InterPro" id="IPR036761">
    <property type="entry name" value="TTHA0802/YceI-like_sf"/>
</dbReference>
<dbReference type="SUPFAM" id="SSF141868">
    <property type="entry name" value="EAL domain-like"/>
    <property type="match status" value="1"/>
</dbReference>
<dbReference type="SMART" id="SM00091">
    <property type="entry name" value="PAS"/>
    <property type="match status" value="1"/>
</dbReference>
<protein>
    <submittedName>
        <fullName evidence="5">EAL domain-containing protein</fullName>
    </submittedName>
</protein>
<proteinExistence type="inferred from homology"/>
<dbReference type="Pfam" id="PF00563">
    <property type="entry name" value="EAL"/>
    <property type="match status" value="1"/>
</dbReference>
<dbReference type="NCBIfam" id="TIGR00229">
    <property type="entry name" value="sensory_box"/>
    <property type="match status" value="1"/>
</dbReference>
<feature type="domain" description="EAL" evidence="3">
    <location>
        <begin position="501"/>
        <end position="753"/>
    </location>
</feature>
<evidence type="ECO:0000256" key="1">
    <source>
        <dbReference type="ARBA" id="ARBA00008812"/>
    </source>
</evidence>
<dbReference type="RefSeq" id="WP_382353935.1">
    <property type="nucleotide sequence ID" value="NZ_JBHSMC010000023.1"/>
</dbReference>
<dbReference type="CDD" id="cd01949">
    <property type="entry name" value="GGDEF"/>
    <property type="match status" value="1"/>
</dbReference>
<comment type="similarity">
    <text evidence="1">Belongs to the UPF0312 family.</text>
</comment>
<dbReference type="InterPro" id="IPR000160">
    <property type="entry name" value="GGDEF_dom"/>
</dbReference>
<dbReference type="NCBIfam" id="TIGR00254">
    <property type="entry name" value="GGDEF"/>
    <property type="match status" value="1"/>
</dbReference>
<dbReference type="InterPro" id="IPR001633">
    <property type="entry name" value="EAL_dom"/>
</dbReference>
<dbReference type="Gene3D" id="2.40.128.110">
    <property type="entry name" value="Lipid/polyisoprenoid-binding, YceI-like"/>
    <property type="match status" value="1"/>
</dbReference>
<dbReference type="InterPro" id="IPR052155">
    <property type="entry name" value="Biofilm_reg_signaling"/>
</dbReference>
<dbReference type="Gene3D" id="3.30.70.270">
    <property type="match status" value="1"/>
</dbReference>
<evidence type="ECO:0000313" key="5">
    <source>
        <dbReference type="EMBL" id="MFC5466225.1"/>
    </source>
</evidence>
<dbReference type="EMBL" id="JBHSMC010000023">
    <property type="protein sequence ID" value="MFC5466225.1"/>
    <property type="molecule type" value="Genomic_DNA"/>
</dbReference>
<sequence length="753" mass="86066">MKNWVIDHIHSTIGFEVQHMMVSKVRGQFLSFTAEVKAENLLDLTTAKVVFKLDGNSINTRNQLRDKHLKSADFFDVHNYPTIDFISTFITKNEDSYKVTGDLTIKDITKPVTFDVVFGGKAKDLHGIEVYGFEAEALINREEFGLTWNAALETGGVLVGKEVRIIIELELNNGSLAAPLNKENKEEQLNYNKISELMTSEQINRMVAENINDFILITDKTGVIHYANPSLKTVSDTSIQHSNFFEHIHPEERDIIKSEVISITGRTIKKSLKSEFRLQHAEGYYLEVEADISTIKETLNTYSESELVLVVMREISERKEAEKAIYQLAFNDHLTNLPNRRSFMNELRSEVIDRRYSDSKLTVLFIDLDNFKQVNDQWGHDAGDIVLKEAADRIKKVIRPSDVVARFGGDEFIVMIKDAKDVDDVIKIVDRMLEEFQYPINISNQETSITCSIGVAHFPEHGKSPEDLIQNADTALYYVKDRGKSDYKIFNQDLEHQSLERRLLENALRQGINNEQFYLEYQPKVNLITNKLMGMEALVRWKHPELGIISPGKFIPLAEESGLIVPLGEWILRESCRQATTWQSKDYPHLSLSVNISVRQLEDIHFVTKLKSILQETEFDPTRLELEITESVLANIKSTIPVLHEIKKLGVQISIDDFGTGYSSLSYIKEFPIDTLKIDQSFIRDIHTNKESKEIARAIIKLAKSIGLRVIAEGIELEEHVDELSKDGCILGQGYYYSKPLNVDAFEDFMVTY</sequence>
<dbReference type="PROSITE" id="PS50883">
    <property type="entry name" value="EAL"/>
    <property type="match status" value="1"/>
</dbReference>
<evidence type="ECO:0000259" key="2">
    <source>
        <dbReference type="PROSITE" id="PS50113"/>
    </source>
</evidence>
<feature type="domain" description="GGDEF" evidence="4">
    <location>
        <begin position="359"/>
        <end position="492"/>
    </location>
</feature>
<comment type="caution">
    <text evidence="5">The sequence shown here is derived from an EMBL/GenBank/DDBJ whole genome shotgun (WGS) entry which is preliminary data.</text>
</comment>
<name>A0ABW0LLS3_9BACI</name>
<dbReference type="SMART" id="SM00267">
    <property type="entry name" value="GGDEF"/>
    <property type="match status" value="1"/>
</dbReference>
<dbReference type="PROSITE" id="PS50113">
    <property type="entry name" value="PAC"/>
    <property type="match status" value="1"/>
</dbReference>
<dbReference type="InterPro" id="IPR029787">
    <property type="entry name" value="Nucleotide_cyclase"/>
</dbReference>
<reference evidence="6" key="1">
    <citation type="journal article" date="2019" name="Int. J. Syst. Evol. Microbiol.">
        <title>The Global Catalogue of Microorganisms (GCM) 10K type strain sequencing project: providing services to taxonomists for standard genome sequencing and annotation.</title>
        <authorList>
            <consortium name="The Broad Institute Genomics Platform"/>
            <consortium name="The Broad Institute Genome Sequencing Center for Infectious Disease"/>
            <person name="Wu L."/>
            <person name="Ma J."/>
        </authorList>
    </citation>
    <scope>NUCLEOTIDE SEQUENCE [LARGE SCALE GENOMIC DNA]</scope>
    <source>
        <strain evidence="6">CGMCC 1.12237</strain>
    </source>
</reference>
<dbReference type="PROSITE" id="PS50887">
    <property type="entry name" value="GGDEF"/>
    <property type="match status" value="1"/>
</dbReference>
<dbReference type="SMART" id="SM00867">
    <property type="entry name" value="YceI"/>
    <property type="match status" value="1"/>
</dbReference>
<dbReference type="Gene3D" id="3.20.20.450">
    <property type="entry name" value="EAL domain"/>
    <property type="match status" value="1"/>
</dbReference>
<evidence type="ECO:0000259" key="4">
    <source>
        <dbReference type="PROSITE" id="PS50887"/>
    </source>
</evidence>
<dbReference type="InterPro" id="IPR000700">
    <property type="entry name" value="PAS-assoc_C"/>
</dbReference>
<dbReference type="InterPro" id="IPR035965">
    <property type="entry name" value="PAS-like_dom_sf"/>
</dbReference>